<evidence type="ECO:0000313" key="3">
    <source>
        <dbReference type="Proteomes" id="UP001057375"/>
    </source>
</evidence>
<comment type="caution">
    <text evidence="2">The sequence shown here is derived from an EMBL/GenBank/DDBJ whole genome shotgun (WGS) entry which is preliminary data.</text>
</comment>
<feature type="non-terminal residue" evidence="2">
    <location>
        <position position="219"/>
    </location>
</feature>
<feature type="compositionally biased region" description="Polar residues" evidence="1">
    <location>
        <begin position="89"/>
        <end position="108"/>
    </location>
</feature>
<organism evidence="2 3">
    <name type="scientific">Aduncisulcus paluster</name>
    <dbReference type="NCBI Taxonomy" id="2918883"/>
    <lineage>
        <taxon>Eukaryota</taxon>
        <taxon>Metamonada</taxon>
        <taxon>Carpediemonas-like organisms</taxon>
        <taxon>Aduncisulcus</taxon>
    </lineage>
</organism>
<keyword evidence="3" id="KW-1185">Reference proteome</keyword>
<dbReference type="Proteomes" id="UP001057375">
    <property type="component" value="Unassembled WGS sequence"/>
</dbReference>
<name>A0ABQ5JZ84_9EUKA</name>
<protein>
    <submittedName>
        <fullName evidence="2">Uncharacterized protein</fullName>
    </submittedName>
</protein>
<proteinExistence type="predicted"/>
<gene>
    <name evidence="2" type="ORF">ADUPG1_012160</name>
</gene>
<evidence type="ECO:0000256" key="1">
    <source>
        <dbReference type="SAM" id="MobiDB-lite"/>
    </source>
</evidence>
<evidence type="ECO:0000313" key="2">
    <source>
        <dbReference type="EMBL" id="GKT22575.1"/>
    </source>
</evidence>
<reference evidence="2" key="1">
    <citation type="submission" date="2022-03" db="EMBL/GenBank/DDBJ databases">
        <title>Draft genome sequence of Aduncisulcus paluster, a free-living microaerophilic Fornicata.</title>
        <authorList>
            <person name="Yuyama I."/>
            <person name="Kume K."/>
            <person name="Tamura T."/>
            <person name="Inagaki Y."/>
            <person name="Hashimoto T."/>
        </authorList>
    </citation>
    <scope>NUCLEOTIDE SEQUENCE</scope>
    <source>
        <strain evidence="2">NY0171</strain>
    </source>
</reference>
<feature type="compositionally biased region" description="Basic and acidic residues" evidence="1">
    <location>
        <begin position="196"/>
        <end position="219"/>
    </location>
</feature>
<dbReference type="EMBL" id="BQXS01012412">
    <property type="protein sequence ID" value="GKT22575.1"/>
    <property type="molecule type" value="Genomic_DNA"/>
</dbReference>
<sequence>MYRQRQHDIRMCLANNLRDYNPNWRVVEEARITPHERPDIIVTQGEESFWLDTSITYEDSTLFTVEKRHNEKTSKYQDIGEGSGRGDSMESNQERTSLGKLSQAQHQGVRSVERTTRKVSALYTETHYLRKLKSRYYHIHEGKTGRGGSGEYVEEMERVGRAWGKPSHRRVAQKRGEVRCIIESKGFVKGHRRHSRTESSNRWNEDSRCTGGSRRGDYT</sequence>
<feature type="region of interest" description="Disordered" evidence="1">
    <location>
        <begin position="74"/>
        <end position="113"/>
    </location>
</feature>
<accession>A0ABQ5JZ84</accession>
<feature type="region of interest" description="Disordered" evidence="1">
    <location>
        <begin position="188"/>
        <end position="219"/>
    </location>
</feature>